<dbReference type="Proteomes" id="UP000032180">
    <property type="component" value="Chromosome 1"/>
</dbReference>
<dbReference type="HOGENOM" id="CLU_2593208_0_0_1"/>
<feature type="region of interest" description="Disordered" evidence="1">
    <location>
        <begin position="36"/>
        <end position="80"/>
    </location>
</feature>
<organism evidence="2 3">
    <name type="scientific">Leersia perrieri</name>
    <dbReference type="NCBI Taxonomy" id="77586"/>
    <lineage>
        <taxon>Eukaryota</taxon>
        <taxon>Viridiplantae</taxon>
        <taxon>Streptophyta</taxon>
        <taxon>Embryophyta</taxon>
        <taxon>Tracheophyta</taxon>
        <taxon>Spermatophyta</taxon>
        <taxon>Magnoliopsida</taxon>
        <taxon>Liliopsida</taxon>
        <taxon>Poales</taxon>
        <taxon>Poaceae</taxon>
        <taxon>BOP clade</taxon>
        <taxon>Oryzoideae</taxon>
        <taxon>Oryzeae</taxon>
        <taxon>Oryzinae</taxon>
        <taxon>Leersia</taxon>
    </lineage>
</organism>
<evidence type="ECO:0000313" key="2">
    <source>
        <dbReference type="EnsemblPlants" id="LPERR01G36690.1"/>
    </source>
</evidence>
<reference evidence="2 3" key="1">
    <citation type="submission" date="2012-08" db="EMBL/GenBank/DDBJ databases">
        <title>Oryza genome evolution.</title>
        <authorList>
            <person name="Wing R.A."/>
        </authorList>
    </citation>
    <scope>NUCLEOTIDE SEQUENCE</scope>
</reference>
<sequence>MAKIQKDEDNNYTRSWFVRDKNCSLTHSPKGKLIGRAKAHGRTGGKGGRCIRMEKEDEDTHTHTDHSSSSMQLKRESKNS</sequence>
<evidence type="ECO:0000256" key="1">
    <source>
        <dbReference type="SAM" id="MobiDB-lite"/>
    </source>
</evidence>
<keyword evidence="3" id="KW-1185">Reference proteome</keyword>
<feature type="compositionally biased region" description="Basic and acidic residues" evidence="1">
    <location>
        <begin position="51"/>
        <end position="66"/>
    </location>
</feature>
<proteinExistence type="predicted"/>
<accession>A0A0D9V9N5</accession>
<protein>
    <submittedName>
        <fullName evidence="2">Uncharacterized protein</fullName>
    </submittedName>
</protein>
<reference evidence="3" key="2">
    <citation type="submission" date="2013-12" db="EMBL/GenBank/DDBJ databases">
        <authorList>
            <person name="Yu Y."/>
            <person name="Lee S."/>
            <person name="de Baynast K."/>
            <person name="Wissotski M."/>
            <person name="Liu L."/>
            <person name="Talag J."/>
            <person name="Goicoechea J."/>
            <person name="Angelova A."/>
            <person name="Jetty R."/>
            <person name="Kudrna D."/>
            <person name="Golser W."/>
            <person name="Rivera L."/>
            <person name="Zhang J."/>
            <person name="Wing R."/>
        </authorList>
    </citation>
    <scope>NUCLEOTIDE SEQUENCE</scope>
</reference>
<dbReference type="AlphaFoldDB" id="A0A0D9V9N5"/>
<name>A0A0D9V9N5_9ORYZ</name>
<dbReference type="Gramene" id="LPERR01G36690.1">
    <property type="protein sequence ID" value="LPERR01G36690.1"/>
    <property type="gene ID" value="LPERR01G36690"/>
</dbReference>
<dbReference type="EnsemblPlants" id="LPERR01G36690.1">
    <property type="protein sequence ID" value="LPERR01G36690.1"/>
    <property type="gene ID" value="LPERR01G36690"/>
</dbReference>
<reference evidence="2" key="3">
    <citation type="submission" date="2015-04" db="UniProtKB">
        <authorList>
            <consortium name="EnsemblPlants"/>
        </authorList>
    </citation>
    <scope>IDENTIFICATION</scope>
</reference>
<evidence type="ECO:0000313" key="3">
    <source>
        <dbReference type="Proteomes" id="UP000032180"/>
    </source>
</evidence>